<proteinExistence type="inferred from homology"/>
<keyword evidence="1" id="KW-0547">Nucleotide-binding</keyword>
<comment type="similarity">
    <text evidence="1">Belongs to the helicase family.</text>
</comment>
<sequence>MELMVLLLQYSLTRCSVSVHYFPSAPSELRLRSVKPIHLLNTRDDNNDDNPDNDNTPYWDDAIDKYFDHPDHKDFQSITYPEYFKNYVISTKQPSQHSRSFHTCDRKNRIVKRQQELLGHHSIYRNHFQSIFPIRYQQAIDSLRKSHLEERDNLSNAYESVIRSLLAEFQNQDLSKFMFAQFLSLEKYPPHTNFQSSLILDTNQYSIYNTLCNVWGKFSNGKHPYFLLTGLAGTRKSFMINQIISYLKSKNKKCLLMAPTGVAAQSINDKTIHSTLKIRLTNNHYETLLH</sequence>
<comment type="cofactor">
    <cofactor evidence="1">
        <name>Mg(2+)</name>
        <dbReference type="ChEBI" id="CHEBI:18420"/>
    </cofactor>
</comment>
<keyword evidence="1" id="KW-0067">ATP-binding</keyword>
<dbReference type="InterPro" id="IPR051055">
    <property type="entry name" value="PIF1_helicase"/>
</dbReference>
<dbReference type="GO" id="GO:0005524">
    <property type="term" value="F:ATP binding"/>
    <property type="evidence" value="ECO:0007669"/>
    <property type="project" value="UniProtKB-KW"/>
</dbReference>
<comment type="caution">
    <text evidence="3">The sequence shown here is derived from an EMBL/GenBank/DDBJ whole genome shotgun (WGS) entry which is preliminary data.</text>
</comment>
<dbReference type="Proteomes" id="UP000789508">
    <property type="component" value="Unassembled WGS sequence"/>
</dbReference>
<keyword evidence="4" id="KW-1185">Reference proteome</keyword>
<evidence type="ECO:0000313" key="3">
    <source>
        <dbReference type="EMBL" id="CAG8727694.1"/>
    </source>
</evidence>
<accession>A0A9N9I9T0</accession>
<evidence type="ECO:0000256" key="1">
    <source>
        <dbReference type="RuleBase" id="RU363044"/>
    </source>
</evidence>
<dbReference type="SUPFAM" id="SSF52540">
    <property type="entry name" value="P-loop containing nucleoside triphosphate hydrolases"/>
    <property type="match status" value="1"/>
</dbReference>
<gene>
    <name evidence="3" type="ORF">ALEPTO_LOCUS12509</name>
</gene>
<dbReference type="PANTHER" id="PTHR47642">
    <property type="entry name" value="ATP-DEPENDENT DNA HELICASE"/>
    <property type="match status" value="1"/>
</dbReference>
<dbReference type="InterPro" id="IPR010285">
    <property type="entry name" value="DNA_helicase_pif1-like_DEAD"/>
</dbReference>
<dbReference type="GO" id="GO:0043139">
    <property type="term" value="F:5'-3' DNA helicase activity"/>
    <property type="evidence" value="ECO:0007669"/>
    <property type="project" value="UniProtKB-EC"/>
</dbReference>
<feature type="non-terminal residue" evidence="3">
    <location>
        <position position="290"/>
    </location>
</feature>
<dbReference type="EC" id="5.6.2.3" evidence="1"/>
<keyword evidence="1" id="KW-0378">Hydrolase</keyword>
<feature type="domain" description="DNA helicase Pif1-like DEAD-box helicase" evidence="2">
    <location>
        <begin position="200"/>
        <end position="286"/>
    </location>
</feature>
<dbReference type="Gene3D" id="3.40.50.300">
    <property type="entry name" value="P-loop containing nucleotide triphosphate hydrolases"/>
    <property type="match status" value="1"/>
</dbReference>
<evidence type="ECO:0000259" key="2">
    <source>
        <dbReference type="Pfam" id="PF05970"/>
    </source>
</evidence>
<keyword evidence="1" id="KW-0233">DNA recombination</keyword>
<dbReference type="EMBL" id="CAJVPS010028953">
    <property type="protein sequence ID" value="CAG8727694.1"/>
    <property type="molecule type" value="Genomic_DNA"/>
</dbReference>
<dbReference type="AlphaFoldDB" id="A0A9N9I9T0"/>
<dbReference type="Pfam" id="PF05970">
    <property type="entry name" value="PIF1"/>
    <property type="match status" value="1"/>
</dbReference>
<evidence type="ECO:0000313" key="4">
    <source>
        <dbReference type="Proteomes" id="UP000789508"/>
    </source>
</evidence>
<organism evidence="3 4">
    <name type="scientific">Ambispora leptoticha</name>
    <dbReference type="NCBI Taxonomy" id="144679"/>
    <lineage>
        <taxon>Eukaryota</taxon>
        <taxon>Fungi</taxon>
        <taxon>Fungi incertae sedis</taxon>
        <taxon>Mucoromycota</taxon>
        <taxon>Glomeromycotina</taxon>
        <taxon>Glomeromycetes</taxon>
        <taxon>Archaeosporales</taxon>
        <taxon>Ambisporaceae</taxon>
        <taxon>Ambispora</taxon>
    </lineage>
</organism>
<dbReference type="GO" id="GO:0016787">
    <property type="term" value="F:hydrolase activity"/>
    <property type="evidence" value="ECO:0007669"/>
    <property type="project" value="UniProtKB-KW"/>
</dbReference>
<dbReference type="InterPro" id="IPR027417">
    <property type="entry name" value="P-loop_NTPase"/>
</dbReference>
<dbReference type="OrthoDB" id="2443938at2759"/>
<comment type="catalytic activity">
    <reaction evidence="1">
        <text>ATP + H2O = ADP + phosphate + H(+)</text>
        <dbReference type="Rhea" id="RHEA:13065"/>
        <dbReference type="ChEBI" id="CHEBI:15377"/>
        <dbReference type="ChEBI" id="CHEBI:15378"/>
        <dbReference type="ChEBI" id="CHEBI:30616"/>
        <dbReference type="ChEBI" id="CHEBI:43474"/>
        <dbReference type="ChEBI" id="CHEBI:456216"/>
        <dbReference type="EC" id="5.6.2.3"/>
    </reaction>
</comment>
<keyword evidence="1" id="KW-0227">DNA damage</keyword>
<dbReference type="PANTHER" id="PTHR47642:SF5">
    <property type="entry name" value="ATP-DEPENDENT DNA HELICASE"/>
    <property type="match status" value="1"/>
</dbReference>
<keyword evidence="1" id="KW-0347">Helicase</keyword>
<dbReference type="GO" id="GO:0006310">
    <property type="term" value="P:DNA recombination"/>
    <property type="evidence" value="ECO:0007669"/>
    <property type="project" value="UniProtKB-KW"/>
</dbReference>
<reference evidence="3" key="1">
    <citation type="submission" date="2021-06" db="EMBL/GenBank/DDBJ databases">
        <authorList>
            <person name="Kallberg Y."/>
            <person name="Tangrot J."/>
            <person name="Rosling A."/>
        </authorList>
    </citation>
    <scope>NUCLEOTIDE SEQUENCE</scope>
    <source>
        <strain evidence="3">FL130A</strain>
    </source>
</reference>
<dbReference type="GO" id="GO:0000723">
    <property type="term" value="P:telomere maintenance"/>
    <property type="evidence" value="ECO:0007669"/>
    <property type="project" value="InterPro"/>
</dbReference>
<name>A0A9N9I9T0_9GLOM</name>
<keyword evidence="1" id="KW-0234">DNA repair</keyword>
<protein>
    <recommendedName>
        <fullName evidence="1">ATP-dependent DNA helicase</fullName>
        <ecNumber evidence="1">5.6.2.3</ecNumber>
    </recommendedName>
</protein>
<dbReference type="GO" id="GO:0006281">
    <property type="term" value="P:DNA repair"/>
    <property type="evidence" value="ECO:0007669"/>
    <property type="project" value="UniProtKB-KW"/>
</dbReference>